<dbReference type="EMBL" id="CM004402">
    <property type="protein sequence ID" value="KAG8635741.1"/>
    <property type="molecule type" value="Genomic_DNA"/>
</dbReference>
<proteinExistence type="predicted"/>
<sequence length="773" mass="86301">MESSEEDDDFPSIESITPQSKIDSLYQSHTEKGIRKLCCELLDLKDAVENLCGNMQTKYLAFLRMSEEVVEMEHELIELQKHISTHGILVQDLMTGVCRDLDEWTHVIGQDDDSQQNSEINELQNPLPSGSDDLKTIFLENIDILLAEHKVEEAIEALDAEERNNPELKGSGDATSTDASSYKSAFLKRKSVVEDQLIEIAERPSVGILELKKALSGLIKCGKGPLAHQLLLKSYGSHLEKSIEVLLPSCSLCPKTFPVTLSRLVFSKISLTTKESGSIFGDNPLYTNRVVQWAEWEIEYFVRLVKENAPPSETVSALGAASNCVQASLNYCLMLESQGLKLSKLLLVLIRPYIEEVLELNFRRARRVILDMAETDDSLLLSLHSGSPLSMFATATDNVLVDSGMRFMDIIEDILAQLTPLAVLHFGGNVLTRISQLFDKYMEALIKSLPGPSDDDNPTELKEVVHFRVETDSEQLALLGMAFTILDELLPFSVTKVWNLKNESNELASENAVPSTGVTGELKDWKRHLQHSFDKLRDHFCRQYVLSFIYSREGKTRLNAQIYINGDGEDLLFEDPLPSLPFQALFAKLQQLATVAGDVLLGKEKIQKILLARLTETVVMWLSDEQEFWGVFEDESIPLKPLGLQQLILDMHFTVEIARFAGYPSRHIHQIASAIIARAIRTFSARGIDPQSALPEDEWFVETAKSAINKLLLGTSGSEASEIDEDHIILHDQVVSDSEDTASSLSTVESFESFVSASMGELDSPVYFTDPEG</sequence>
<reference evidence="2" key="1">
    <citation type="journal article" date="2016" name="Nat. Biotechnol.">
        <title>Sequencing wild and cultivated cassava and related species reveals extensive interspecific hybridization and genetic diversity.</title>
        <authorList>
            <person name="Bredeson J.V."/>
            <person name="Lyons J.B."/>
            <person name="Prochnik S.E."/>
            <person name="Wu G.A."/>
            <person name="Ha C.M."/>
            <person name="Edsinger-Gonzales E."/>
            <person name="Grimwood J."/>
            <person name="Schmutz J."/>
            <person name="Rabbi I.Y."/>
            <person name="Egesi C."/>
            <person name="Nauluvula P."/>
            <person name="Lebot V."/>
            <person name="Ndunguru J."/>
            <person name="Mkamilo G."/>
            <person name="Bart R.S."/>
            <person name="Setter T.L."/>
            <person name="Gleadow R.M."/>
            <person name="Kulakow P."/>
            <person name="Ferguson M.E."/>
            <person name="Rounsley S."/>
            <person name="Rokhsar D.S."/>
        </authorList>
    </citation>
    <scope>NUCLEOTIDE SEQUENCE [LARGE SCALE GENOMIC DNA]</scope>
    <source>
        <strain evidence="2">cv. AM560-2</strain>
    </source>
</reference>
<name>A0ACB7GAI7_MANES</name>
<keyword evidence="2" id="KW-1185">Reference proteome</keyword>
<organism evidence="1 2">
    <name type="scientific">Manihot esculenta</name>
    <name type="common">Cassava</name>
    <name type="synonym">Jatropha manihot</name>
    <dbReference type="NCBI Taxonomy" id="3983"/>
    <lineage>
        <taxon>Eukaryota</taxon>
        <taxon>Viridiplantae</taxon>
        <taxon>Streptophyta</taxon>
        <taxon>Embryophyta</taxon>
        <taxon>Tracheophyta</taxon>
        <taxon>Spermatophyta</taxon>
        <taxon>Magnoliopsida</taxon>
        <taxon>eudicotyledons</taxon>
        <taxon>Gunneridae</taxon>
        <taxon>Pentapetalae</taxon>
        <taxon>rosids</taxon>
        <taxon>fabids</taxon>
        <taxon>Malpighiales</taxon>
        <taxon>Euphorbiaceae</taxon>
        <taxon>Crotonoideae</taxon>
        <taxon>Manihoteae</taxon>
        <taxon>Manihot</taxon>
    </lineage>
</organism>
<gene>
    <name evidence="1" type="ORF">MANES_16G059300v8</name>
</gene>
<comment type="caution">
    <text evidence="1">The sequence shown here is derived from an EMBL/GenBank/DDBJ whole genome shotgun (WGS) entry which is preliminary data.</text>
</comment>
<dbReference type="Proteomes" id="UP000091857">
    <property type="component" value="Chromosome 16"/>
</dbReference>
<protein>
    <submittedName>
        <fullName evidence="1">Uncharacterized protein</fullName>
    </submittedName>
</protein>
<evidence type="ECO:0000313" key="2">
    <source>
        <dbReference type="Proteomes" id="UP000091857"/>
    </source>
</evidence>
<evidence type="ECO:0000313" key="1">
    <source>
        <dbReference type="EMBL" id="KAG8635741.1"/>
    </source>
</evidence>
<accession>A0ACB7GAI7</accession>